<accession>A0A5C4UTV1</accession>
<dbReference type="Proteomes" id="UP000312512">
    <property type="component" value="Unassembled WGS sequence"/>
</dbReference>
<dbReference type="PRINTS" id="PR00145">
    <property type="entry name" value="ARGSUCLYASE"/>
</dbReference>
<comment type="caution">
    <text evidence="4">The sequence shown here is derived from an EMBL/GenBank/DDBJ whole genome shotgun (WGS) entry which is preliminary data.</text>
</comment>
<evidence type="ECO:0000259" key="3">
    <source>
        <dbReference type="Pfam" id="PF00206"/>
    </source>
</evidence>
<keyword evidence="5" id="KW-1185">Reference proteome</keyword>
<dbReference type="Gene3D" id="1.10.275.60">
    <property type="match status" value="1"/>
</dbReference>
<protein>
    <recommendedName>
        <fullName evidence="2">Adenylosuccinate lyase</fullName>
        <ecNumber evidence="2">4.3.2.2</ecNumber>
    </recommendedName>
</protein>
<keyword evidence="1 4" id="KW-0456">Lyase</keyword>
<dbReference type="SUPFAM" id="SSF48557">
    <property type="entry name" value="L-aspartase-like"/>
    <property type="match status" value="1"/>
</dbReference>
<name>A0A5C4UTV1_9ACTN</name>
<dbReference type="GO" id="GO:0004018">
    <property type="term" value="F:N6-(1,2-dicarboxyethyl)AMP AMP-lyase (fumarate-forming) activity"/>
    <property type="evidence" value="ECO:0007669"/>
    <property type="project" value="UniProtKB-UniRule"/>
</dbReference>
<evidence type="ECO:0000313" key="5">
    <source>
        <dbReference type="Proteomes" id="UP000312512"/>
    </source>
</evidence>
<dbReference type="UniPathway" id="UPA00074">
    <property type="reaction ID" value="UER00132"/>
</dbReference>
<dbReference type="AlphaFoldDB" id="A0A5C4UTV1"/>
<dbReference type="InterPro" id="IPR000362">
    <property type="entry name" value="Fumarate_lyase_fam"/>
</dbReference>
<dbReference type="Pfam" id="PF00206">
    <property type="entry name" value="Lyase_1"/>
    <property type="match status" value="1"/>
</dbReference>
<gene>
    <name evidence="4" type="primary">purB</name>
    <name evidence="4" type="ORF">FH608_050395</name>
</gene>
<feature type="domain" description="Fumarate lyase N-terminal" evidence="3">
    <location>
        <begin position="22"/>
        <end position="300"/>
    </location>
</feature>
<dbReference type="PANTHER" id="PTHR43172:SF1">
    <property type="entry name" value="ADENYLOSUCCINATE LYASE"/>
    <property type="match status" value="1"/>
</dbReference>
<dbReference type="GO" id="GO:0044208">
    <property type="term" value="P:'de novo' AMP biosynthetic process"/>
    <property type="evidence" value="ECO:0007669"/>
    <property type="project" value="UniProtKB-UniPathway"/>
</dbReference>
<dbReference type="GO" id="GO:0006189">
    <property type="term" value="P:'de novo' IMP biosynthetic process"/>
    <property type="evidence" value="ECO:0007669"/>
    <property type="project" value="UniProtKB-UniPathway"/>
</dbReference>
<dbReference type="Gene3D" id="1.10.40.30">
    <property type="entry name" value="Fumarase/aspartase (C-terminal domain)"/>
    <property type="match status" value="1"/>
</dbReference>
<dbReference type="GO" id="GO:0005829">
    <property type="term" value="C:cytosol"/>
    <property type="evidence" value="ECO:0007669"/>
    <property type="project" value="TreeGrafter"/>
</dbReference>
<dbReference type="EMBL" id="VDLX02000042">
    <property type="protein sequence ID" value="KAB8182118.1"/>
    <property type="molecule type" value="Genomic_DNA"/>
</dbReference>
<dbReference type="OrthoDB" id="9768878at2"/>
<dbReference type="InterPro" id="IPR008948">
    <property type="entry name" value="L-Aspartase-like"/>
</dbReference>
<dbReference type="InterPro" id="IPR022761">
    <property type="entry name" value="Fumarate_lyase_N"/>
</dbReference>
<dbReference type="EC" id="4.3.2.2" evidence="2"/>
<dbReference type="UniPathway" id="UPA00075">
    <property type="reaction ID" value="UER00336"/>
</dbReference>
<proteinExistence type="predicted"/>
<dbReference type="PRINTS" id="PR00149">
    <property type="entry name" value="FUMRATELYASE"/>
</dbReference>
<reference evidence="4 5" key="1">
    <citation type="submission" date="2019-10" db="EMBL/GenBank/DDBJ databases">
        <title>Nonomuraea sp. nov., isolated from Phyllanthus amarus.</title>
        <authorList>
            <person name="Klykleung N."/>
            <person name="Tanasupawat S."/>
        </authorList>
    </citation>
    <scope>NUCLEOTIDE SEQUENCE [LARGE SCALE GENOMIC DNA]</scope>
    <source>
        <strain evidence="4 5">PA1-10</strain>
    </source>
</reference>
<evidence type="ECO:0000313" key="4">
    <source>
        <dbReference type="EMBL" id="KAB8182118.1"/>
    </source>
</evidence>
<dbReference type="NCBIfam" id="TIGR00928">
    <property type="entry name" value="purB"/>
    <property type="match status" value="1"/>
</dbReference>
<dbReference type="PANTHER" id="PTHR43172">
    <property type="entry name" value="ADENYLOSUCCINATE LYASE"/>
    <property type="match status" value="1"/>
</dbReference>
<dbReference type="InterPro" id="IPR004769">
    <property type="entry name" value="Pur_lyase"/>
</dbReference>
<sequence length="459" mass="49613">MDKEFSVGPDVVLPLDEGRYGSPRMREIFSKANRYRLWLTVEREVARVQGELGVIPRDAAAAIDAMGRDGIDPAAISAAEAWTGHELAAFVHVLSVSAGAHGRWVHFGLTSSDVIDTGAALQLAQAIALLGQELRTLTDSCRRHTTKYADLTMTGRTHGQYAEPITLGGKFAVYLDALLRTSDRLAELSPRVLVGKVGGAVGTGAAFGHLGTELERRVLDRLGLGVARLNSQAVARDRIAEFVGWAALSGAVVENIATEIRNLQRTEIAELREPMATRQIGSSAMPHKRNPVLCENVCSLARLLRSLIHPALENVVSWHERDLANSANERFVIPQACVLLEEVVRKMTTVLAGLEVDTAAIARNLDRAATVWMSGALLRLLVSNGLARAESYRVVQECVRSGQRGERLVDELLAHDMVAAVVSRDDLAAVVETDLGAGWYAARARAVADIASSHTKGMM</sequence>
<dbReference type="PROSITE" id="PS00163">
    <property type="entry name" value="FUMARATE_LYASES"/>
    <property type="match status" value="1"/>
</dbReference>
<evidence type="ECO:0000256" key="1">
    <source>
        <dbReference type="ARBA" id="ARBA00023239"/>
    </source>
</evidence>
<dbReference type="Gene3D" id="1.20.200.10">
    <property type="entry name" value="Fumarase/aspartase (Central domain)"/>
    <property type="match status" value="1"/>
</dbReference>
<dbReference type="GO" id="GO:0070626">
    <property type="term" value="F:(S)-2-(5-amino-1-(5-phospho-D-ribosyl)imidazole-4-carboxamido) succinate lyase (fumarate-forming) activity"/>
    <property type="evidence" value="ECO:0007669"/>
    <property type="project" value="TreeGrafter"/>
</dbReference>
<evidence type="ECO:0000256" key="2">
    <source>
        <dbReference type="NCBIfam" id="TIGR00928"/>
    </source>
</evidence>
<dbReference type="RefSeq" id="WP_139638335.1">
    <property type="nucleotide sequence ID" value="NZ_VDLX02000042.1"/>
</dbReference>
<organism evidence="4 5">
    <name type="scientific">Nonomuraea phyllanthi</name>
    <dbReference type="NCBI Taxonomy" id="2219224"/>
    <lineage>
        <taxon>Bacteria</taxon>
        <taxon>Bacillati</taxon>
        <taxon>Actinomycetota</taxon>
        <taxon>Actinomycetes</taxon>
        <taxon>Streptosporangiales</taxon>
        <taxon>Streptosporangiaceae</taxon>
        <taxon>Nonomuraea</taxon>
    </lineage>
</organism>
<dbReference type="InterPro" id="IPR020557">
    <property type="entry name" value="Fumarate_lyase_CS"/>
</dbReference>